<dbReference type="InterPro" id="IPR051532">
    <property type="entry name" value="Ester_Hydrolysis_Enzymes"/>
</dbReference>
<dbReference type="AlphaFoldDB" id="A0A1C7PAQ7"/>
<evidence type="ECO:0000313" key="2">
    <source>
        <dbReference type="EMBL" id="SEI00368.1"/>
    </source>
</evidence>
<feature type="signal peptide" evidence="1">
    <location>
        <begin position="1"/>
        <end position="20"/>
    </location>
</feature>
<dbReference type="OrthoDB" id="200033at2"/>
<keyword evidence="1" id="KW-0732">Signal</keyword>
<gene>
    <name evidence="2" type="ORF">PYTT_2476</name>
</gene>
<dbReference type="Proteomes" id="UP000176204">
    <property type="component" value="Chromosome I"/>
</dbReference>
<evidence type="ECO:0000313" key="3">
    <source>
        <dbReference type="Proteomes" id="UP000176204"/>
    </source>
</evidence>
<dbReference type="Pfam" id="PF00657">
    <property type="entry name" value="Lipase_GDSL"/>
    <property type="match status" value="1"/>
</dbReference>
<dbReference type="SUPFAM" id="SSF52266">
    <property type="entry name" value="SGNH hydrolase"/>
    <property type="match status" value="1"/>
</dbReference>
<keyword evidence="2" id="KW-0378">Hydrolase</keyword>
<sequence length="536" mass="56725">MKYSLFALSLLACCAAVSHAADLGNVAFIGDSITHGVQNGSYRFDFWKILADNGTDHRFVGVNSGNYNFSGSLTYKGQTFNNVHSAGSSWRTYQTSGDYMNNGHKNGMGPNTLPAGGYINNWLGISDSRTYDKVPGGTLSQGQYLNGSGAVTNYTGKTMTGNDTPDTFFIMLGTNDMYSDGLLKNGYETTFNSLKNIVEAGRQANPNANFVILSMPSIASKAGTETGNVVTPEYNSYVQSRLGELQDASGNSNVSYADINKGITTSTGYLHTGMCLADKVHPNEQGNLIIAGNLAKAMGLTQRTAGLERKEAGQLASQVNLTTKTPVITTTKPDGSISSAVFTANNPAAYSVSASGTGLVFAKANAAAASSISSMWQAGTQFTVSLSLKMAAKGDLNNYFTVWLGNGVANDGFLKVYEDRIEWGYTGSTVLYVADMTTDFSNLTISYLDGSSGAAAGYYVWLGDQLIGEAKTTGGVSGKTNRLLLGAFTSGQACYGEMAFVSFDTLHAYAPIPEPATAVLGLAGCFVFCLRRRRVA</sequence>
<dbReference type="EMBL" id="LT629973">
    <property type="protein sequence ID" value="SEI00368.1"/>
    <property type="molecule type" value="Genomic_DNA"/>
</dbReference>
<dbReference type="RefSeq" id="WP_071133515.1">
    <property type="nucleotide sequence ID" value="NZ_LIGX01000037.1"/>
</dbReference>
<proteinExistence type="predicted"/>
<name>A0A1C7PAQ7_9BACT</name>
<dbReference type="InterPro" id="IPR036514">
    <property type="entry name" value="SGNH_hydro_sf"/>
</dbReference>
<protein>
    <submittedName>
        <fullName evidence="2">Gdsl-like lipase/acylhydrolase</fullName>
    </submittedName>
</protein>
<dbReference type="Gene3D" id="3.40.50.1110">
    <property type="entry name" value="SGNH hydrolase"/>
    <property type="match status" value="2"/>
</dbReference>
<accession>A0A1C7PAQ7</accession>
<dbReference type="PANTHER" id="PTHR30383:SF5">
    <property type="entry name" value="SGNH HYDROLASE-TYPE ESTERASE DOMAIN-CONTAINING PROTEIN"/>
    <property type="match status" value="1"/>
</dbReference>
<dbReference type="PANTHER" id="PTHR30383">
    <property type="entry name" value="THIOESTERASE 1/PROTEASE 1/LYSOPHOSPHOLIPASE L1"/>
    <property type="match status" value="1"/>
</dbReference>
<dbReference type="InterPro" id="IPR001087">
    <property type="entry name" value="GDSL"/>
</dbReference>
<keyword evidence="3" id="KW-1185">Reference proteome</keyword>
<dbReference type="GO" id="GO:0004622">
    <property type="term" value="F:phosphatidylcholine lysophospholipase activity"/>
    <property type="evidence" value="ECO:0007669"/>
    <property type="project" value="TreeGrafter"/>
</dbReference>
<dbReference type="KEGG" id="agl:PYTT_2476"/>
<reference evidence="3" key="1">
    <citation type="submission" date="2016-09" db="EMBL/GenBank/DDBJ databases">
        <authorList>
            <person name="Koehorst J."/>
        </authorList>
    </citation>
    <scope>NUCLEOTIDE SEQUENCE [LARGE SCALE GENOMIC DNA]</scope>
</reference>
<organism evidence="2 3">
    <name type="scientific">Akkermansia glycaniphila</name>
    <dbReference type="NCBI Taxonomy" id="1679444"/>
    <lineage>
        <taxon>Bacteria</taxon>
        <taxon>Pseudomonadati</taxon>
        <taxon>Verrucomicrobiota</taxon>
        <taxon>Verrucomicrobiia</taxon>
        <taxon>Verrucomicrobiales</taxon>
        <taxon>Akkermansiaceae</taxon>
        <taxon>Akkermansia</taxon>
    </lineage>
</organism>
<evidence type="ECO:0000256" key="1">
    <source>
        <dbReference type="SAM" id="SignalP"/>
    </source>
</evidence>
<feature type="chain" id="PRO_5014266466" evidence="1">
    <location>
        <begin position="21"/>
        <end position="536"/>
    </location>
</feature>